<dbReference type="EMBL" id="PTQR01000013">
    <property type="protein sequence ID" value="TKX26442.1"/>
    <property type="molecule type" value="Genomic_DNA"/>
</dbReference>
<feature type="compositionally biased region" description="Basic and acidic residues" evidence="1">
    <location>
        <begin position="168"/>
        <end position="182"/>
    </location>
</feature>
<organism evidence="3 4">
    <name type="scientific">Elsinoe australis</name>
    <dbReference type="NCBI Taxonomy" id="40998"/>
    <lineage>
        <taxon>Eukaryota</taxon>
        <taxon>Fungi</taxon>
        <taxon>Dikarya</taxon>
        <taxon>Ascomycota</taxon>
        <taxon>Pezizomycotina</taxon>
        <taxon>Dothideomycetes</taxon>
        <taxon>Dothideomycetidae</taxon>
        <taxon>Myriangiales</taxon>
        <taxon>Elsinoaceae</taxon>
        <taxon>Elsinoe</taxon>
    </lineage>
</organism>
<name>A0A4V6DV05_9PEZI</name>
<protein>
    <submittedName>
        <fullName evidence="3">Uncharacterized protein</fullName>
    </submittedName>
</protein>
<feature type="compositionally biased region" description="Gly residues" evidence="1">
    <location>
        <begin position="32"/>
        <end position="43"/>
    </location>
</feature>
<comment type="caution">
    <text evidence="3">The sequence shown here is derived from an EMBL/GenBank/DDBJ whole genome shotgun (WGS) entry which is preliminary data.</text>
</comment>
<evidence type="ECO:0000256" key="1">
    <source>
        <dbReference type="SAM" id="MobiDB-lite"/>
    </source>
</evidence>
<feature type="region of interest" description="Disordered" evidence="1">
    <location>
        <begin position="155"/>
        <end position="182"/>
    </location>
</feature>
<keyword evidence="2" id="KW-0732">Signal</keyword>
<feature type="chain" id="PRO_5020668695" evidence="2">
    <location>
        <begin position="21"/>
        <end position="182"/>
    </location>
</feature>
<feature type="region of interest" description="Disordered" evidence="1">
    <location>
        <begin position="30"/>
        <end position="85"/>
    </location>
</feature>
<evidence type="ECO:0000256" key="2">
    <source>
        <dbReference type="SAM" id="SignalP"/>
    </source>
</evidence>
<sequence length="182" mass="19265">MKFAAPFFIAAGLLANLAIAQSGKTPYVPGRGSSGSNGNGNGQGYTPYSQWNSPAGSRASGSSSLPSYESRPPYSPPATDPGYDLTLPRVSRPAIARTILALSSATSFVAAGPNKLQLRLRLDNLASRRQIRNARMKQLGLATETKLVHSFNAAWTGSGEGADQEDQVELRGDREGAVEDRN</sequence>
<dbReference type="Proteomes" id="UP000308133">
    <property type="component" value="Unassembled WGS sequence"/>
</dbReference>
<evidence type="ECO:0000313" key="3">
    <source>
        <dbReference type="EMBL" id="TKX26442.1"/>
    </source>
</evidence>
<reference evidence="3 4" key="1">
    <citation type="submission" date="2018-02" db="EMBL/GenBank/DDBJ databases">
        <title>Draft genome sequences of Elsinoe sp., causing black scab on jojoba.</title>
        <authorList>
            <person name="Stodart B."/>
            <person name="Jeffress S."/>
            <person name="Ash G."/>
            <person name="Arun Chinnappa K."/>
        </authorList>
    </citation>
    <scope>NUCLEOTIDE SEQUENCE [LARGE SCALE GENOMIC DNA]</scope>
    <source>
        <strain evidence="3 4">Hillstone_2</strain>
    </source>
</reference>
<dbReference type="AlphaFoldDB" id="A0A4V6DV05"/>
<proteinExistence type="predicted"/>
<gene>
    <name evidence="3" type="ORF">C1H76_1405</name>
</gene>
<feature type="signal peptide" evidence="2">
    <location>
        <begin position="1"/>
        <end position="20"/>
    </location>
</feature>
<accession>A0A4V6DV05</accession>
<feature type="compositionally biased region" description="Low complexity" evidence="1">
    <location>
        <begin position="53"/>
        <end position="72"/>
    </location>
</feature>
<evidence type="ECO:0000313" key="4">
    <source>
        <dbReference type="Proteomes" id="UP000308133"/>
    </source>
</evidence>